<reference evidence="2 3" key="1">
    <citation type="submission" date="2019-10" db="EMBL/GenBank/DDBJ databases">
        <title>Draft Genome Assembly of Rhodococcus zopfii DSM44189.</title>
        <authorList>
            <person name="Sutton J.M."/>
            <person name="Akob D.M."/>
            <person name="Bushman T.J."/>
        </authorList>
    </citation>
    <scope>NUCLEOTIDE SEQUENCE [LARGE SCALE GENOMIC DNA]</scope>
    <source>
        <strain evidence="2 3">DSM 44189</strain>
    </source>
</reference>
<keyword evidence="3" id="KW-1185">Reference proteome</keyword>
<dbReference type="PANTHER" id="PTHR43777:SF1">
    <property type="entry name" value="MOLYBDENUM COFACTOR CYTIDYLYLTRANSFERASE"/>
    <property type="match status" value="1"/>
</dbReference>
<dbReference type="Pfam" id="PF12804">
    <property type="entry name" value="NTP_transf_3"/>
    <property type="match status" value="1"/>
</dbReference>
<accession>A0ABU3WSI2</accession>
<dbReference type="InterPro" id="IPR025877">
    <property type="entry name" value="MobA-like_NTP_Trfase"/>
</dbReference>
<sequence length="197" mass="20388">MTVAGIVLAAGDGSRLGGRAKALLPHRGRPLLHTVADALREGGCDEVVVVVGAYGDEVAAECDPNITVARNPLWAEGMSTSLRAGVGASAGHSTVALTVVDFPGITAELVRTVLSAHEPGTVTLPVFGDRPGHPVVFDRADAVAAAAQATGDEGARSFLARNCDRVRRLDCSSLAEAADIDTPEDLRRLDLDFPENG</sequence>
<gene>
    <name evidence="2" type="ORF">F8M49_19320</name>
</gene>
<dbReference type="EMBL" id="WBMO01000001">
    <property type="protein sequence ID" value="MDV2476938.1"/>
    <property type="molecule type" value="Genomic_DNA"/>
</dbReference>
<dbReference type="InterPro" id="IPR029044">
    <property type="entry name" value="Nucleotide-diphossugar_trans"/>
</dbReference>
<proteinExistence type="predicted"/>
<dbReference type="CDD" id="cd04182">
    <property type="entry name" value="GT_2_like_f"/>
    <property type="match status" value="1"/>
</dbReference>
<evidence type="ECO:0000313" key="2">
    <source>
        <dbReference type="EMBL" id="MDV2476938.1"/>
    </source>
</evidence>
<dbReference type="Gene3D" id="3.90.550.10">
    <property type="entry name" value="Spore Coat Polysaccharide Biosynthesis Protein SpsA, Chain A"/>
    <property type="match status" value="1"/>
</dbReference>
<comment type="caution">
    <text evidence="2">The sequence shown here is derived from an EMBL/GenBank/DDBJ whole genome shotgun (WGS) entry which is preliminary data.</text>
</comment>
<name>A0ABU3WSI2_9NOCA</name>
<feature type="domain" description="MobA-like NTP transferase" evidence="1">
    <location>
        <begin position="5"/>
        <end position="164"/>
    </location>
</feature>
<protein>
    <submittedName>
        <fullName evidence="2">Nucleotidyltransferase family protein</fullName>
    </submittedName>
</protein>
<organism evidence="2 3">
    <name type="scientific">Rhodococcus zopfii</name>
    <dbReference type="NCBI Taxonomy" id="43772"/>
    <lineage>
        <taxon>Bacteria</taxon>
        <taxon>Bacillati</taxon>
        <taxon>Actinomycetota</taxon>
        <taxon>Actinomycetes</taxon>
        <taxon>Mycobacteriales</taxon>
        <taxon>Nocardiaceae</taxon>
        <taxon>Rhodococcus</taxon>
    </lineage>
</organism>
<dbReference type="PANTHER" id="PTHR43777">
    <property type="entry name" value="MOLYBDENUM COFACTOR CYTIDYLYLTRANSFERASE"/>
    <property type="match status" value="1"/>
</dbReference>
<evidence type="ECO:0000313" key="3">
    <source>
        <dbReference type="Proteomes" id="UP001275440"/>
    </source>
</evidence>
<dbReference type="Proteomes" id="UP001275440">
    <property type="component" value="Unassembled WGS sequence"/>
</dbReference>
<evidence type="ECO:0000259" key="1">
    <source>
        <dbReference type="Pfam" id="PF12804"/>
    </source>
</evidence>
<dbReference type="SUPFAM" id="SSF53448">
    <property type="entry name" value="Nucleotide-diphospho-sugar transferases"/>
    <property type="match status" value="1"/>
</dbReference>